<protein>
    <submittedName>
        <fullName evidence="2">Uncharacterized protein</fullName>
    </submittedName>
</protein>
<accession>A0A087QN59</accession>
<keyword evidence="3" id="KW-1185">Reference proteome</keyword>
<feature type="compositionally biased region" description="Basic and acidic residues" evidence="1">
    <location>
        <begin position="79"/>
        <end position="89"/>
    </location>
</feature>
<feature type="region of interest" description="Disordered" evidence="1">
    <location>
        <begin position="76"/>
        <end position="107"/>
    </location>
</feature>
<evidence type="ECO:0000313" key="2">
    <source>
        <dbReference type="EMBL" id="KFM02663.1"/>
    </source>
</evidence>
<evidence type="ECO:0000256" key="1">
    <source>
        <dbReference type="SAM" id="MobiDB-lite"/>
    </source>
</evidence>
<gene>
    <name evidence="2" type="ORF">AS27_01791</name>
</gene>
<dbReference type="Proteomes" id="UP000053286">
    <property type="component" value="Unassembled WGS sequence"/>
</dbReference>
<name>A0A087QN59_APTFO</name>
<dbReference type="EMBL" id="KL225750">
    <property type="protein sequence ID" value="KFM02663.1"/>
    <property type="molecule type" value="Genomic_DNA"/>
</dbReference>
<reference evidence="2 3" key="1">
    <citation type="submission" date="2014-04" db="EMBL/GenBank/DDBJ databases">
        <title>Genome evolution of avian class.</title>
        <authorList>
            <person name="Zhang G."/>
            <person name="Li C."/>
        </authorList>
    </citation>
    <scope>NUCLEOTIDE SEQUENCE [LARGE SCALE GENOMIC DNA]</scope>
    <source>
        <strain evidence="2">BGI_AS27</strain>
    </source>
</reference>
<sequence length="107" mass="12024">MPIELYWNMECKQMFQIETLQPYKKLTISTMPQKEILCLGAGGKTLSPASRFECHQNHLMKLHTEQVEEATVNCGAIKPSRDLMKEPTRRTPHPPATGSAPQNSTNG</sequence>
<evidence type="ECO:0000313" key="3">
    <source>
        <dbReference type="Proteomes" id="UP000053286"/>
    </source>
</evidence>
<dbReference type="AlphaFoldDB" id="A0A087QN59"/>
<proteinExistence type="predicted"/>
<organism evidence="2 3">
    <name type="scientific">Aptenodytes forsteri</name>
    <name type="common">Emperor penguin</name>
    <dbReference type="NCBI Taxonomy" id="9233"/>
    <lineage>
        <taxon>Eukaryota</taxon>
        <taxon>Metazoa</taxon>
        <taxon>Chordata</taxon>
        <taxon>Craniata</taxon>
        <taxon>Vertebrata</taxon>
        <taxon>Euteleostomi</taxon>
        <taxon>Archelosauria</taxon>
        <taxon>Archosauria</taxon>
        <taxon>Dinosauria</taxon>
        <taxon>Saurischia</taxon>
        <taxon>Theropoda</taxon>
        <taxon>Coelurosauria</taxon>
        <taxon>Aves</taxon>
        <taxon>Neognathae</taxon>
        <taxon>Neoaves</taxon>
        <taxon>Aequornithes</taxon>
        <taxon>Sphenisciformes</taxon>
        <taxon>Spheniscidae</taxon>
        <taxon>Aptenodytes</taxon>
    </lineage>
</organism>